<dbReference type="GO" id="GO:0005737">
    <property type="term" value="C:cytoplasm"/>
    <property type="evidence" value="ECO:0007669"/>
    <property type="project" value="TreeGrafter"/>
</dbReference>
<sequence>MAKCDLSIELEQDPGFLHQGGETLRGKVVVRVDSDVKCNGLVVESAWRTHGRGNVAKGTSESKTLYEGEWTAGQVQEYPFELRIADWPPSYHGHFLNVDHYVDARAKIPWSIDPKASVPFLMRPTCGTETATATTKTTQVNGIIGGCVVLVAMSIFASVFMVAAASIIPLFFFGFIAMLGFGFYAIRVWLPKYLLGDVLCDFASTTVTPGDQASGELIVRPRKNVAINGITMKFSAREECVSGSGSNRKTHRHPFYETTEHLQASTTLAAGKEHRFPLSVSLPGDAPYSIDVSDNKLIWSTEIRIDIPRWPDWRQETALQVLPSGDPAARHSGPQPTAPSRSETDSITFAETAAHLWAVRDEPTQRGMLVDAVTGLSFQLAARIERRLLYTGHEDPHVFADGYAVWAHCDDPPLPLVLYVPHALADEFEQIGRELWQGRGTLLGWDDRHNRLQIRVEV</sequence>
<protein>
    <recommendedName>
        <fullName evidence="5">Arrestin-like N-terminal domain-containing protein</fullName>
    </recommendedName>
</protein>
<evidence type="ECO:0000256" key="2">
    <source>
        <dbReference type="SAM" id="Phobius"/>
    </source>
</evidence>
<dbReference type="OrthoDB" id="263784at2"/>
<feature type="compositionally biased region" description="Polar residues" evidence="1">
    <location>
        <begin position="334"/>
        <end position="344"/>
    </location>
</feature>
<accession>A0A5C6E0L8</accession>
<keyword evidence="4" id="KW-1185">Reference proteome</keyword>
<evidence type="ECO:0000313" key="4">
    <source>
        <dbReference type="Proteomes" id="UP000319143"/>
    </source>
</evidence>
<dbReference type="GO" id="GO:0015031">
    <property type="term" value="P:protein transport"/>
    <property type="evidence" value="ECO:0007669"/>
    <property type="project" value="TreeGrafter"/>
</dbReference>
<dbReference type="InterPro" id="IPR014756">
    <property type="entry name" value="Ig_E-set"/>
</dbReference>
<evidence type="ECO:0008006" key="5">
    <source>
        <dbReference type="Google" id="ProtNLM"/>
    </source>
</evidence>
<keyword evidence="2" id="KW-1133">Transmembrane helix</keyword>
<gene>
    <name evidence="3" type="ORF">Poly41_15440</name>
</gene>
<dbReference type="InterPro" id="IPR050357">
    <property type="entry name" value="Arrestin_domain-protein"/>
</dbReference>
<dbReference type="PANTHER" id="PTHR11188">
    <property type="entry name" value="ARRESTIN DOMAIN CONTAINING PROTEIN"/>
    <property type="match status" value="1"/>
</dbReference>
<feature type="transmembrane region" description="Helical" evidence="2">
    <location>
        <begin position="143"/>
        <end position="163"/>
    </location>
</feature>
<dbReference type="RefSeq" id="WP_146525275.1">
    <property type="nucleotide sequence ID" value="NZ_SJPV01000002.1"/>
</dbReference>
<keyword evidence="2" id="KW-0812">Transmembrane</keyword>
<comment type="caution">
    <text evidence="3">The sequence shown here is derived from an EMBL/GenBank/DDBJ whole genome shotgun (WGS) entry which is preliminary data.</text>
</comment>
<reference evidence="3 4" key="1">
    <citation type="submission" date="2019-02" db="EMBL/GenBank/DDBJ databases">
        <title>Deep-cultivation of Planctomycetes and their phenomic and genomic characterization uncovers novel biology.</title>
        <authorList>
            <person name="Wiegand S."/>
            <person name="Jogler M."/>
            <person name="Boedeker C."/>
            <person name="Pinto D."/>
            <person name="Vollmers J."/>
            <person name="Rivas-Marin E."/>
            <person name="Kohn T."/>
            <person name="Peeters S.H."/>
            <person name="Heuer A."/>
            <person name="Rast P."/>
            <person name="Oberbeckmann S."/>
            <person name="Bunk B."/>
            <person name="Jeske O."/>
            <person name="Meyerdierks A."/>
            <person name="Storesund J.E."/>
            <person name="Kallscheuer N."/>
            <person name="Luecker S."/>
            <person name="Lage O.M."/>
            <person name="Pohl T."/>
            <person name="Merkel B.J."/>
            <person name="Hornburger P."/>
            <person name="Mueller R.-W."/>
            <person name="Bruemmer F."/>
            <person name="Labrenz M."/>
            <person name="Spormann A.M."/>
            <person name="Op Den Camp H."/>
            <person name="Overmann J."/>
            <person name="Amann R."/>
            <person name="Jetten M.S.M."/>
            <person name="Mascher T."/>
            <person name="Medema M.H."/>
            <person name="Devos D.P."/>
            <person name="Kaster A.-K."/>
            <person name="Ovreas L."/>
            <person name="Rohde M."/>
            <person name="Galperin M.Y."/>
            <person name="Jogler C."/>
        </authorList>
    </citation>
    <scope>NUCLEOTIDE SEQUENCE [LARGE SCALE GENOMIC DNA]</scope>
    <source>
        <strain evidence="3 4">Poly41</strain>
    </source>
</reference>
<dbReference type="InterPro" id="IPR009776">
    <property type="entry name" value="Spore_0_M"/>
</dbReference>
<keyword evidence="2" id="KW-0472">Membrane</keyword>
<dbReference type="AlphaFoldDB" id="A0A5C6E0L8"/>
<dbReference type="Gene3D" id="2.60.40.640">
    <property type="match status" value="2"/>
</dbReference>
<name>A0A5C6E0L8_9BACT</name>
<feature type="region of interest" description="Disordered" evidence="1">
    <location>
        <begin position="324"/>
        <end position="344"/>
    </location>
</feature>
<dbReference type="EMBL" id="SJPV01000002">
    <property type="protein sequence ID" value="TWU40709.1"/>
    <property type="molecule type" value="Genomic_DNA"/>
</dbReference>
<dbReference type="SUPFAM" id="SSF81296">
    <property type="entry name" value="E set domains"/>
    <property type="match status" value="2"/>
</dbReference>
<evidence type="ECO:0000313" key="3">
    <source>
        <dbReference type="EMBL" id="TWU40709.1"/>
    </source>
</evidence>
<feature type="transmembrane region" description="Helical" evidence="2">
    <location>
        <begin position="170"/>
        <end position="190"/>
    </location>
</feature>
<dbReference type="PANTHER" id="PTHR11188:SF17">
    <property type="entry name" value="FI21816P1"/>
    <property type="match status" value="1"/>
</dbReference>
<dbReference type="InterPro" id="IPR014752">
    <property type="entry name" value="Arrestin-like_C"/>
</dbReference>
<organism evidence="3 4">
    <name type="scientific">Novipirellula artificiosorum</name>
    <dbReference type="NCBI Taxonomy" id="2528016"/>
    <lineage>
        <taxon>Bacteria</taxon>
        <taxon>Pseudomonadati</taxon>
        <taxon>Planctomycetota</taxon>
        <taxon>Planctomycetia</taxon>
        <taxon>Pirellulales</taxon>
        <taxon>Pirellulaceae</taxon>
        <taxon>Novipirellula</taxon>
    </lineage>
</organism>
<evidence type="ECO:0000256" key="1">
    <source>
        <dbReference type="SAM" id="MobiDB-lite"/>
    </source>
</evidence>
<proteinExistence type="predicted"/>
<dbReference type="Proteomes" id="UP000319143">
    <property type="component" value="Unassembled WGS sequence"/>
</dbReference>
<dbReference type="Pfam" id="PF07070">
    <property type="entry name" value="Spo0M"/>
    <property type="match status" value="1"/>
</dbReference>